<reference evidence="2 4" key="1">
    <citation type="submission" date="2015-11" db="EMBL/GenBank/DDBJ databases">
        <title>Genomic analysis of 38 Legionella species identifies large and diverse effector repertoires.</title>
        <authorList>
            <person name="Burstein D."/>
            <person name="Amaro F."/>
            <person name="Zusman T."/>
            <person name="Lifshitz Z."/>
            <person name="Cohen O."/>
            <person name="Gilbert J.A."/>
            <person name="Pupko T."/>
            <person name="Shuman H.A."/>
            <person name="Segal G."/>
        </authorList>
    </citation>
    <scope>NUCLEOTIDE SEQUENCE [LARGE SCALE GENOMIC DNA]</scope>
    <source>
        <strain evidence="2 4">ORW</strain>
    </source>
</reference>
<feature type="signal peptide" evidence="1">
    <location>
        <begin position="1"/>
        <end position="20"/>
    </location>
</feature>
<evidence type="ECO:0000313" key="2">
    <source>
        <dbReference type="EMBL" id="KTC79579.1"/>
    </source>
</evidence>
<dbReference type="Proteomes" id="UP000054921">
    <property type="component" value="Unassembled WGS sequence"/>
</dbReference>
<dbReference type="PATRIC" id="fig|28084.5.peg.1734"/>
<keyword evidence="1" id="KW-0732">Signal</keyword>
<dbReference type="Proteomes" id="UP000277577">
    <property type="component" value="Chromosome"/>
</dbReference>
<evidence type="ECO:0000313" key="5">
    <source>
        <dbReference type="Proteomes" id="UP000277577"/>
    </source>
</evidence>
<protein>
    <submittedName>
        <fullName evidence="2">Uncharacterized protein</fullName>
    </submittedName>
</protein>
<evidence type="ECO:0000313" key="3">
    <source>
        <dbReference type="EMBL" id="VEB37555.1"/>
    </source>
</evidence>
<dbReference type="EMBL" id="LR134173">
    <property type="protein sequence ID" value="VEB37555.1"/>
    <property type="molecule type" value="Genomic_DNA"/>
</dbReference>
<accession>A0A0W0S8Z0</accession>
<reference evidence="3 5" key="2">
    <citation type="submission" date="2018-12" db="EMBL/GenBank/DDBJ databases">
        <authorList>
            <consortium name="Pathogen Informatics"/>
        </authorList>
    </citation>
    <scope>NUCLEOTIDE SEQUENCE [LARGE SCALE GENOMIC DNA]</scope>
    <source>
        <strain evidence="3 5">NCTC11976</strain>
    </source>
</reference>
<name>A0A0W0S8Z0_9GAMM</name>
<evidence type="ECO:0000256" key="1">
    <source>
        <dbReference type="SAM" id="SignalP"/>
    </source>
</evidence>
<feature type="chain" id="PRO_5006911722" evidence="1">
    <location>
        <begin position="21"/>
        <end position="229"/>
    </location>
</feature>
<gene>
    <name evidence="2" type="ORF">Lche_1599</name>
    <name evidence="3" type="ORF">NCTC11976_02276</name>
</gene>
<dbReference type="EMBL" id="LNXW01000013">
    <property type="protein sequence ID" value="KTC79579.1"/>
    <property type="molecule type" value="Genomic_DNA"/>
</dbReference>
<dbReference type="RefSeq" id="WP_028380542.1">
    <property type="nucleotide sequence ID" value="NZ_CAAAIT010000001.1"/>
</dbReference>
<dbReference type="AlphaFoldDB" id="A0A0W0S8Z0"/>
<sequence>MNTKKPVYLFLITSFFLLSAAGYTKTNNIQFFYSNNTQILDMEKAFQCLIGKEQHQLKKDATRILQRQHMELGEFKNALGTYTVQEKKLFTAENSEIFFVSPLQKLSQKKAFLVATILAKHLKQESVAIFIPNKTDSIAHIKLVFRHNKFTITEVLQLIQKLPGSMKQAFTMRLKNLHFGFDFTEVQSIEWLGNDLDTTEIKHLFPFDTLLTDNGEAYLVFNTGHYQKL</sequence>
<dbReference type="OrthoDB" id="5646284at2"/>
<proteinExistence type="predicted"/>
<organism evidence="2 4">
    <name type="scientific">Legionella cherrii</name>
    <dbReference type="NCBI Taxonomy" id="28084"/>
    <lineage>
        <taxon>Bacteria</taxon>
        <taxon>Pseudomonadati</taxon>
        <taxon>Pseudomonadota</taxon>
        <taxon>Gammaproteobacteria</taxon>
        <taxon>Legionellales</taxon>
        <taxon>Legionellaceae</taxon>
        <taxon>Legionella</taxon>
    </lineage>
</organism>
<evidence type="ECO:0000313" key="4">
    <source>
        <dbReference type="Proteomes" id="UP000054921"/>
    </source>
</evidence>
<keyword evidence="5" id="KW-1185">Reference proteome</keyword>